<keyword evidence="4" id="KW-1185">Reference proteome</keyword>
<evidence type="ECO:0000256" key="1">
    <source>
        <dbReference type="ARBA" id="ARBA00022475"/>
    </source>
</evidence>
<feature type="domain" description="DUF31" evidence="2">
    <location>
        <begin position="125"/>
        <end position="479"/>
    </location>
</feature>
<dbReference type="InterPro" id="IPR022382">
    <property type="entry name" value="Mycoplasma_peptidase_DUF31"/>
</dbReference>
<evidence type="ECO:0000313" key="4">
    <source>
        <dbReference type="Proteomes" id="UP000018745"/>
    </source>
</evidence>
<reference evidence="3 4" key="1">
    <citation type="journal article" date="2014" name="Genome Announc.">
        <title>Complete Genome Sequence of Mycoplasma ovis Strain Michigan, a Hemoplasma of Sheep with Two Distinct 16S rRNA Genes.</title>
        <authorList>
            <person name="Deshuillers P.L."/>
            <person name="Santos A.P."/>
            <person name="do Nascimento N.C."/>
            <person name="Hampel J.A."/>
            <person name="Bergin I.L."/>
            <person name="Dyson M.C."/>
            <person name="Messick J.B."/>
        </authorList>
    </citation>
    <scope>NUCLEOTIDE SEQUENCE [LARGE SCALE GENOMIC DNA]</scope>
    <source>
        <strain evidence="3 4">Michigan</strain>
    </source>
</reference>
<sequence length="548" mass="63220">MAVAPLIINGAKALLVLGVGFGGHQVYWRLGGNYLDDGFFYFADKMSLPNRDFLKHNKVYDSESAITQNDEWAQSKDWQDRNSYHIGFKTGVAVRDKLNLLDYNGFRDRAFVYKVIKDHTLKLAMPCQSGTGWLLDFELPANGKYPTKWFVATNLHVINMFRFKSNPYGVALPITERYVNQLRASKMQPWRDLNSCEQAIVNNNTELQLYTERDEIDRHIYPEYRNYWYGHQTWTDIYRFSNYLDRPTAYTTIIKDPKLVYTAIDFLGPRYTVSGHQNTKVSYFKDFGVMEIDFENEDQARVMTNGTYDKYYKDKANSPYWHKGPAVDVFAPELMSKYDPQQLAKSGDRYYIGGYPGSVSENLSFSINAQVKVSRPRDWGYYNNYLHNAELTSSKLTFFKKYHSQDDSSYNLLNSRGQVIPGHADIEKIDKRTDSSKITWDGQTLNGWGYNYLIDNTFLGKGASGSMVLNQNGELLGLYRMYNPGLNYGFVEPLRASWVVDDKGKIILPGFDLLTGTKGQAVSYKSQLLKYKPNLNTYLKSKSWKLKN</sequence>
<dbReference type="EMBL" id="CP006935">
    <property type="protein sequence ID" value="AHC39828.1"/>
    <property type="molecule type" value="Genomic_DNA"/>
</dbReference>
<evidence type="ECO:0000313" key="3">
    <source>
        <dbReference type="EMBL" id="AHC39828.1"/>
    </source>
</evidence>
<gene>
    <name evidence="3" type="ORF">OVS_00810</name>
</gene>
<evidence type="ECO:0000259" key="2">
    <source>
        <dbReference type="Pfam" id="PF01732"/>
    </source>
</evidence>
<dbReference type="PRINTS" id="PR00840">
    <property type="entry name" value="Y06768FAMILY"/>
</dbReference>
<accession>A0ABM5P079</accession>
<organism evidence="3 4">
    <name type="scientific">Mycoplasma ovis str. Michigan</name>
    <dbReference type="NCBI Taxonomy" id="1415773"/>
    <lineage>
        <taxon>Bacteria</taxon>
        <taxon>Bacillati</taxon>
        <taxon>Mycoplasmatota</taxon>
        <taxon>Mollicutes</taxon>
        <taxon>Mycoplasmataceae</taxon>
        <taxon>Mycoplasma</taxon>
    </lineage>
</organism>
<dbReference type="Proteomes" id="UP000018745">
    <property type="component" value="Chromosome"/>
</dbReference>
<dbReference type="SUPFAM" id="SSF50494">
    <property type="entry name" value="Trypsin-like serine proteases"/>
    <property type="match status" value="1"/>
</dbReference>
<keyword evidence="1" id="KW-1003">Cell membrane</keyword>
<proteinExistence type="predicted"/>
<dbReference type="NCBIfam" id="NF045841">
    <property type="entry name" value="Ig_SerProt_MIP"/>
    <property type="match status" value="1"/>
</dbReference>
<dbReference type="RefSeq" id="WP_024070955.1">
    <property type="nucleotide sequence ID" value="NC_023062.1"/>
</dbReference>
<protein>
    <recommendedName>
        <fullName evidence="2">DUF31 domain-containing protein</fullName>
    </recommendedName>
</protein>
<dbReference type="Pfam" id="PF01732">
    <property type="entry name" value="Mycop_pep_DUF31"/>
    <property type="match status" value="1"/>
</dbReference>
<dbReference type="InterPro" id="IPR009003">
    <property type="entry name" value="Peptidase_S1_PA"/>
</dbReference>
<name>A0ABM5P079_9MOLU</name>
<dbReference type="InterPro" id="IPR022381">
    <property type="entry name" value="Uncharacterised_MG067"/>
</dbReference>
<keyword evidence="1" id="KW-0472">Membrane</keyword>